<keyword evidence="10 13" id="KW-1133">Transmembrane helix</keyword>
<evidence type="ECO:0000256" key="9">
    <source>
        <dbReference type="ARBA" id="ARBA00022958"/>
    </source>
</evidence>
<keyword evidence="5" id="KW-0997">Cell inner membrane</keyword>
<dbReference type="eggNOG" id="COG3158">
    <property type="taxonomic scope" value="Bacteria"/>
</dbReference>
<accession>A0A1D8UUK5</accession>
<feature type="transmembrane region" description="Helical" evidence="13">
    <location>
        <begin position="339"/>
        <end position="359"/>
    </location>
</feature>
<name>A0A1D8UUK5_9PROT</name>
<gene>
    <name evidence="13" type="primary">kup</name>
    <name evidence="16" type="ORF">A0U89_09475</name>
</gene>
<evidence type="ECO:0000259" key="14">
    <source>
        <dbReference type="Pfam" id="PF02705"/>
    </source>
</evidence>
<evidence type="ECO:0000256" key="10">
    <source>
        <dbReference type="ARBA" id="ARBA00022989"/>
    </source>
</evidence>
<dbReference type="PANTHER" id="PTHR30540">
    <property type="entry name" value="OSMOTIC STRESS POTASSIUM TRANSPORTER"/>
    <property type="match status" value="1"/>
</dbReference>
<feature type="domain" description="K+ potassium transporter integral membrane" evidence="14">
    <location>
        <begin position="14"/>
        <end position="451"/>
    </location>
</feature>
<evidence type="ECO:0000256" key="12">
    <source>
        <dbReference type="ARBA" id="ARBA00023136"/>
    </source>
</evidence>
<evidence type="ECO:0000256" key="5">
    <source>
        <dbReference type="ARBA" id="ARBA00022519"/>
    </source>
</evidence>
<feature type="transmembrane region" description="Helical" evidence="13">
    <location>
        <begin position="287"/>
        <end position="313"/>
    </location>
</feature>
<evidence type="ECO:0000256" key="13">
    <source>
        <dbReference type="HAMAP-Rule" id="MF_01522"/>
    </source>
</evidence>
<evidence type="ECO:0000256" key="8">
    <source>
        <dbReference type="ARBA" id="ARBA00022847"/>
    </source>
</evidence>
<dbReference type="GO" id="GO:0015293">
    <property type="term" value="F:symporter activity"/>
    <property type="evidence" value="ECO:0007669"/>
    <property type="project" value="UniProtKB-UniRule"/>
</dbReference>
<dbReference type="Proteomes" id="UP000179145">
    <property type="component" value="Chromosome"/>
</dbReference>
<dbReference type="InterPro" id="IPR003855">
    <property type="entry name" value="K+_transporter"/>
</dbReference>
<comment type="function">
    <text evidence="13">Transport of potassium into the cell. Likely operates as a K(+):H(+) symporter.</text>
</comment>
<dbReference type="GO" id="GO:0005886">
    <property type="term" value="C:plasma membrane"/>
    <property type="evidence" value="ECO:0007669"/>
    <property type="project" value="UniProtKB-SubCell"/>
</dbReference>
<dbReference type="InterPro" id="IPR053951">
    <property type="entry name" value="K_trans_N"/>
</dbReference>
<feature type="domain" description="K+ potassium transporter C-terminal" evidence="15">
    <location>
        <begin position="476"/>
        <end position="624"/>
    </location>
</feature>
<keyword evidence="6 13" id="KW-0633">Potassium transport</keyword>
<keyword evidence="7 13" id="KW-0812">Transmembrane</keyword>
<evidence type="ECO:0000256" key="1">
    <source>
        <dbReference type="ARBA" id="ARBA00004141"/>
    </source>
</evidence>
<feature type="transmembrane region" description="Helical" evidence="13">
    <location>
        <begin position="47"/>
        <end position="68"/>
    </location>
</feature>
<evidence type="ECO:0000256" key="2">
    <source>
        <dbReference type="ARBA" id="ARBA00007019"/>
    </source>
</evidence>
<dbReference type="HAMAP" id="MF_01522">
    <property type="entry name" value="Kup"/>
    <property type="match status" value="1"/>
</dbReference>
<feature type="transmembrane region" description="Helical" evidence="13">
    <location>
        <begin position="103"/>
        <end position="121"/>
    </location>
</feature>
<dbReference type="STRING" id="153496.A0U89_09475"/>
<comment type="subcellular location">
    <subcellularLocation>
        <location evidence="13">Cell membrane</location>
        <topology evidence="13">Multi-pass membrane protein</topology>
    </subcellularLocation>
    <subcellularLocation>
        <location evidence="1">Membrane</location>
        <topology evidence="1">Multi-pass membrane protein</topology>
    </subcellularLocation>
</comment>
<feature type="transmembrane region" description="Helical" evidence="13">
    <location>
        <begin position="247"/>
        <end position="267"/>
    </location>
</feature>
<dbReference type="KEGG" id="kba:A0U89_09475"/>
<keyword evidence="8 13" id="KW-0769">Symport</keyword>
<dbReference type="InterPro" id="IPR053952">
    <property type="entry name" value="K_trans_C"/>
</dbReference>
<keyword evidence="3 13" id="KW-0813">Transport</keyword>
<dbReference type="InterPro" id="IPR023051">
    <property type="entry name" value="Kup"/>
</dbReference>
<sequence length="625" mass="68100">MPMAEQEQKIIPGVVAALGIVFGDIGTSPLYTLQTVLNDTGATDRETLLGSFSLLVWTMMIVVALKYATLVMRADNHGEGGILALLSLVGPNFGKRWFSRTTLLAGAGLFGAALLYGDGAITPAISVLSAVEGIGVVTQALHPYILPIAAAILFGIFAIQPLGTAHIGKIFGPVMLLWFVSMGLIGVFSLAHEPGVLIGLNPWFGLRFLFEHAGNSLIILGAVFLSVTGAEALYADMSHVGRRSVRLALAVVVLPMLILNYAGQTAFLVSHHGLKGNPFFATMPHPLILPMVILATLATVIASQAIITGAFTLTRQAMQLGWFPGLNIRQTSDSEYGQIYVSVINWLLMAVTLAIALTFKSSGKLSGAYGTAVSTTMLITSVLMFDVLTAQWKWPLWKALPVMLFFGVIDLVFSSANLLKIADGGYVPLFIGFLIYIVMTTWRRGSTLLHAGLTPLEADPHKTIGNLQEGKILRTPGAAVFLSRYQSVFPPIVTRYMSDFRSLPTQVVVLNVQFDPIPRLTKDQRMKITDVEENIWQISARFGFVEIPNLSDVLREAKEKGCDVDLDKVLFFTGDDDIVANPKNPEMSTLRRLLFGFLYRNAVHASDRFTLPRERLVEIGHQVEV</sequence>
<keyword evidence="9 13" id="KW-0630">Potassium</keyword>
<feature type="transmembrane region" description="Helical" evidence="13">
    <location>
        <begin position="171"/>
        <end position="192"/>
    </location>
</feature>
<comment type="catalytic activity">
    <reaction evidence="13">
        <text>K(+)(in) + H(+)(in) = K(+)(out) + H(+)(out)</text>
        <dbReference type="Rhea" id="RHEA:28490"/>
        <dbReference type="ChEBI" id="CHEBI:15378"/>
        <dbReference type="ChEBI" id="CHEBI:29103"/>
    </reaction>
</comment>
<dbReference type="AlphaFoldDB" id="A0A1D8UUK5"/>
<evidence type="ECO:0000256" key="11">
    <source>
        <dbReference type="ARBA" id="ARBA00023065"/>
    </source>
</evidence>
<keyword evidence="17" id="KW-1185">Reference proteome</keyword>
<evidence type="ECO:0000313" key="17">
    <source>
        <dbReference type="Proteomes" id="UP000179145"/>
    </source>
</evidence>
<evidence type="ECO:0000256" key="7">
    <source>
        <dbReference type="ARBA" id="ARBA00022692"/>
    </source>
</evidence>
<feature type="transmembrane region" description="Helical" evidence="13">
    <location>
        <begin position="141"/>
        <end position="159"/>
    </location>
</feature>
<feature type="transmembrane region" description="Helical" evidence="13">
    <location>
        <begin position="212"/>
        <end position="235"/>
    </location>
</feature>
<dbReference type="Pfam" id="PF02705">
    <property type="entry name" value="K_trans"/>
    <property type="match status" value="1"/>
</dbReference>
<feature type="transmembrane region" description="Helical" evidence="13">
    <location>
        <begin position="400"/>
        <end position="419"/>
    </location>
</feature>
<evidence type="ECO:0000256" key="3">
    <source>
        <dbReference type="ARBA" id="ARBA00022448"/>
    </source>
</evidence>
<keyword evidence="11 13" id="KW-0406">Ion transport</keyword>
<evidence type="ECO:0000256" key="6">
    <source>
        <dbReference type="ARBA" id="ARBA00022538"/>
    </source>
</evidence>
<evidence type="ECO:0000259" key="15">
    <source>
        <dbReference type="Pfam" id="PF22776"/>
    </source>
</evidence>
<evidence type="ECO:0000256" key="4">
    <source>
        <dbReference type="ARBA" id="ARBA00022475"/>
    </source>
</evidence>
<feature type="transmembrane region" description="Helical" evidence="13">
    <location>
        <begin position="365"/>
        <end position="388"/>
    </location>
</feature>
<protein>
    <recommendedName>
        <fullName evidence="13">Probable potassium transport system protein Kup</fullName>
    </recommendedName>
</protein>
<organism evidence="16 17">
    <name type="scientific">Kozakia baliensis</name>
    <dbReference type="NCBI Taxonomy" id="153496"/>
    <lineage>
        <taxon>Bacteria</taxon>
        <taxon>Pseudomonadati</taxon>
        <taxon>Pseudomonadota</taxon>
        <taxon>Alphaproteobacteria</taxon>
        <taxon>Acetobacterales</taxon>
        <taxon>Acetobacteraceae</taxon>
        <taxon>Kozakia</taxon>
    </lineage>
</organism>
<dbReference type="PANTHER" id="PTHR30540:SF79">
    <property type="entry name" value="LOW AFFINITY POTASSIUM TRANSPORT SYSTEM PROTEIN KUP"/>
    <property type="match status" value="1"/>
</dbReference>
<dbReference type="Pfam" id="PF22776">
    <property type="entry name" value="K_trans_C"/>
    <property type="match status" value="1"/>
</dbReference>
<comment type="similarity">
    <text evidence="2 13">Belongs to the HAK/KUP transporter (TC 2.A.72) family.</text>
</comment>
<reference evidence="16 17" key="1">
    <citation type="journal article" date="2016" name="Microb. Cell Fact.">
        <title>Dissection of exopolysaccharide biosynthesis in Kozakia baliensis.</title>
        <authorList>
            <person name="Brandt J.U."/>
            <person name="Jakob F."/>
            <person name="Behr J."/>
            <person name="Geissler A.J."/>
            <person name="Vogel R.F."/>
        </authorList>
    </citation>
    <scope>NUCLEOTIDE SEQUENCE [LARGE SCALE GENOMIC DNA]</scope>
    <source>
        <strain evidence="16 17">DSM 14400</strain>
    </source>
</reference>
<evidence type="ECO:0000313" key="16">
    <source>
        <dbReference type="EMBL" id="AOX17325.1"/>
    </source>
</evidence>
<keyword evidence="12 13" id="KW-0472">Membrane</keyword>
<keyword evidence="4 13" id="KW-1003">Cell membrane</keyword>
<proteinExistence type="inferred from homology"/>
<dbReference type="EMBL" id="CP014674">
    <property type="protein sequence ID" value="AOX17325.1"/>
    <property type="molecule type" value="Genomic_DNA"/>
</dbReference>
<dbReference type="GO" id="GO:0015079">
    <property type="term" value="F:potassium ion transmembrane transporter activity"/>
    <property type="evidence" value="ECO:0007669"/>
    <property type="project" value="UniProtKB-UniRule"/>
</dbReference>
<feature type="transmembrane region" description="Helical" evidence="13">
    <location>
        <begin position="425"/>
        <end position="442"/>
    </location>
</feature>